<comment type="caution">
    <text evidence="1">The sequence shown here is derived from an EMBL/GenBank/DDBJ whole genome shotgun (WGS) entry which is preliminary data.</text>
</comment>
<sequence>MNVLSEWHVEDCGYDIRRQCCRPPTMSTVPQNFSEEAFAVTASVNESLMGHFGARVPACMGELQTECPGDITFKLLRQIVALFRDATIMYQCIHSPH</sequence>
<reference evidence="1 2" key="1">
    <citation type="submission" date="2021-06" db="EMBL/GenBank/DDBJ databases">
        <title>Caerostris extrusa draft genome.</title>
        <authorList>
            <person name="Kono N."/>
            <person name="Arakawa K."/>
        </authorList>
    </citation>
    <scope>NUCLEOTIDE SEQUENCE [LARGE SCALE GENOMIC DNA]</scope>
</reference>
<proteinExistence type="predicted"/>
<dbReference type="AlphaFoldDB" id="A0AAV4XZK8"/>
<dbReference type="EMBL" id="BPLR01001178">
    <property type="protein sequence ID" value="GIZ00598.1"/>
    <property type="molecule type" value="Genomic_DNA"/>
</dbReference>
<keyword evidence="2" id="KW-1185">Reference proteome</keyword>
<protein>
    <submittedName>
        <fullName evidence="1">Uncharacterized protein</fullName>
    </submittedName>
</protein>
<gene>
    <name evidence="1" type="ORF">CEXT_694411</name>
</gene>
<dbReference type="Proteomes" id="UP001054945">
    <property type="component" value="Unassembled WGS sequence"/>
</dbReference>
<evidence type="ECO:0000313" key="2">
    <source>
        <dbReference type="Proteomes" id="UP001054945"/>
    </source>
</evidence>
<evidence type="ECO:0000313" key="1">
    <source>
        <dbReference type="EMBL" id="GIZ00598.1"/>
    </source>
</evidence>
<name>A0AAV4XZK8_CAEEX</name>
<accession>A0AAV4XZK8</accession>
<organism evidence="1 2">
    <name type="scientific">Caerostris extrusa</name>
    <name type="common">Bark spider</name>
    <name type="synonym">Caerostris bankana</name>
    <dbReference type="NCBI Taxonomy" id="172846"/>
    <lineage>
        <taxon>Eukaryota</taxon>
        <taxon>Metazoa</taxon>
        <taxon>Ecdysozoa</taxon>
        <taxon>Arthropoda</taxon>
        <taxon>Chelicerata</taxon>
        <taxon>Arachnida</taxon>
        <taxon>Araneae</taxon>
        <taxon>Araneomorphae</taxon>
        <taxon>Entelegynae</taxon>
        <taxon>Araneoidea</taxon>
        <taxon>Araneidae</taxon>
        <taxon>Caerostris</taxon>
    </lineage>
</organism>